<name>A0A8J7QNC3_9BACT</name>
<dbReference type="PRINTS" id="PR00344">
    <property type="entry name" value="BCTRLSENSOR"/>
</dbReference>
<evidence type="ECO:0000259" key="5">
    <source>
        <dbReference type="PROSITE" id="PS50109"/>
    </source>
</evidence>
<keyword evidence="3 4" id="KW-0597">Phosphoprotein</keyword>
<dbReference type="EC" id="2.7.13.3" evidence="2"/>
<dbReference type="GO" id="GO:0000155">
    <property type="term" value="F:phosphorelay sensor kinase activity"/>
    <property type="evidence" value="ECO:0007669"/>
    <property type="project" value="InterPro"/>
</dbReference>
<dbReference type="InterPro" id="IPR001789">
    <property type="entry name" value="Sig_transdc_resp-reg_receiver"/>
</dbReference>
<dbReference type="Pfam" id="PF00512">
    <property type="entry name" value="HisKA"/>
    <property type="match status" value="1"/>
</dbReference>
<dbReference type="Gene3D" id="3.30.450.40">
    <property type="match status" value="1"/>
</dbReference>
<dbReference type="InterPro" id="IPR004358">
    <property type="entry name" value="Sig_transdc_His_kin-like_C"/>
</dbReference>
<comment type="catalytic activity">
    <reaction evidence="1">
        <text>ATP + protein L-histidine = ADP + protein N-phospho-L-histidine.</text>
        <dbReference type="EC" id="2.7.13.3"/>
    </reaction>
</comment>
<feature type="domain" description="Response regulatory" evidence="6">
    <location>
        <begin position="1102"/>
        <end position="1219"/>
    </location>
</feature>
<dbReference type="Gene3D" id="3.30.565.10">
    <property type="entry name" value="Histidine kinase-like ATPase, C-terminal domain"/>
    <property type="match status" value="2"/>
</dbReference>
<dbReference type="PANTHER" id="PTHR43547:SF2">
    <property type="entry name" value="HYBRID SIGNAL TRANSDUCTION HISTIDINE KINASE C"/>
    <property type="match status" value="1"/>
</dbReference>
<dbReference type="CDD" id="cd16922">
    <property type="entry name" value="HATPase_EvgS-ArcB-TorS-like"/>
    <property type="match status" value="1"/>
</dbReference>
<dbReference type="Pfam" id="PF00072">
    <property type="entry name" value="Response_reg"/>
    <property type="match status" value="1"/>
</dbReference>
<dbReference type="CDD" id="cd17574">
    <property type="entry name" value="REC_OmpR"/>
    <property type="match status" value="1"/>
</dbReference>
<accession>A0A8J7QNC3</accession>
<organism evidence="7 8">
    <name type="scientific">Acanthopleuribacter pedis</name>
    <dbReference type="NCBI Taxonomy" id="442870"/>
    <lineage>
        <taxon>Bacteria</taxon>
        <taxon>Pseudomonadati</taxon>
        <taxon>Acidobacteriota</taxon>
        <taxon>Holophagae</taxon>
        <taxon>Acanthopleuribacterales</taxon>
        <taxon>Acanthopleuribacteraceae</taxon>
        <taxon>Acanthopleuribacter</taxon>
    </lineage>
</organism>
<reference evidence="7" key="1">
    <citation type="submission" date="2021-03" db="EMBL/GenBank/DDBJ databases">
        <authorList>
            <person name="Wang G."/>
        </authorList>
    </citation>
    <scope>NUCLEOTIDE SEQUENCE</scope>
    <source>
        <strain evidence="7">KCTC 12899</strain>
    </source>
</reference>
<dbReference type="CDD" id="cd00082">
    <property type="entry name" value="HisKA"/>
    <property type="match status" value="1"/>
</dbReference>
<dbReference type="PANTHER" id="PTHR43547">
    <property type="entry name" value="TWO-COMPONENT HISTIDINE KINASE"/>
    <property type="match status" value="1"/>
</dbReference>
<dbReference type="Gene3D" id="2.60.40.10">
    <property type="entry name" value="Immunoglobulins"/>
    <property type="match status" value="1"/>
</dbReference>
<dbReference type="Pfam" id="PF07495">
    <property type="entry name" value="Y_Y_Y"/>
    <property type="match status" value="1"/>
</dbReference>
<dbReference type="InterPro" id="IPR015943">
    <property type="entry name" value="WD40/YVTN_repeat-like_dom_sf"/>
</dbReference>
<sequence>MVMHRVIRRWVGLVWLLSATLPFLWGRENFVKFERLGIEQGLSQNVVSAIHQDHRGFLWLGTQDGLNRYDGHEFVVYRPVPLDPGAISAANISSLAEDRGGRLLVGTLGGGLNVFDKARRAFTAYRHDPQRIDSLSNDLVRCITIDRQDRIWIGTDRGLNLFLEGEDRFLRFDLNQGSGDPAMVTAIRQRADQSLWVGTRNKGLLLFEPNSARVLAFPTAHDDPLGPGSRQILALALDADETLWLGTDRGFAMLPDQGTRFTHLRLPIATETAHAPVIAVNVGGDGRIWLGSQQGLFRYYPDTGLFDRFTYDYNDPYSISNDLVTTVLEDRNGLMWIGTEGGGLNKLNPAVEVFRLYRRGVGGKALGVVVGLQQDRNGAIWVGTDGSGLHRFDPQTERFKSFYHDPEDPETLSSDNLWSIDESPDGYLWISSRRGFNRFDPRTGKTRRYLPTPDFPTGFDGLYDKQGRYWFAAFGGGLVRLEADRETVTRFRAEEHNPNSLVHDFTLSLGEDPDGHLWIGTFGGGVSMLDTETNRFTNFRQDPKREDGLGDNAVVCFFSDSAGRFWLGTVQAGLHQFLPETQTFRRWDSRHGLPNSNIYAIREDRRGLLWLSTNIGLVTFSPETGEMTHYDARYNLQSQEFNQGAGLIADNGELYFGGIRGFNRFQPEDIRRNEIPPLVAITAFKKFYQNVPVDLESGEVLDIQARDSLISFEFAALDFTHPKGNRFAYQLEGFHTDWIETGAKSDVSFTNLDAGTYHLRVKAANPDGVWSDQPAVFSFRIVPPPWRSPLAFGIYALLLLLVVGSVWRLQLYRLRRARDINHRLRRLDRLKDEFLANTSHELRTPLNGIIGIAESLLEGAGGDITGLMRENLKLMVSSGRRLDHLINDILDFAKMRHKSLELQCTEVDLQAVVEVVLALCEPLAKDAQIALVNEIDPDFAPCWADENRLHQILHNLIGNAVKFTRKGKVTVKARVHQDLAIVHVIDTGIGIPEDRLDSIFESFEQIEGSASREYGGTGLGLAITQKLVNLHGGTIRVKSTLGRGSDFSFSIPLAVGQTAAKPTLVQEPDRTWHWGSEREEPEAPDYFEDEAMVSSAGADHFHVLVVDDEVVNCRVLENLLRLRGYRVTSCHGGEEVAKLVEAQGDVDLLLLDVMMPRVTGYQVLQKLRRRYSAAELPVILLTAKAGERDLALGFHLGCNDYVTKPFSKEELLARVQTQLNLRILTRDLEAVVAQRTNEIKAYVAELETMNDITKTINSEGDFEKVMNLVLEQGIALFPQASMATFMFLDESRRFFQIKAGVGYDMNDLIKGVDFPLEVALERYTRRGDSLAPGIAVIRSPRRKTVPPAFAEFPAPQSLLAMEVHLDGRLEGFLVLDNSTHPDGFKAADVARLGRFREHAVNALARAKSLNNLRDTQKELVEAAHLFGMAETATLVMHNMGNNLNSVNTSLQVLRVDLQRDRWLRNLERLDELLRAQKDIAGFFQEDPRAAHVPQLVSELTQRLYLWRKQLLFESERLEEHVQAVLKALREQRDYANIKRRLEPGDMNRILEGVLALDDALAGSVPIQVNRAFRMPPRVPVHKIQLMRVFFCLVRNAVEAVDEQAKKGDTEYEGILHIETGVITEDGVDKVFVFFEDNGIGIEPENLARVFTQGFSTKRRVKGFGLHNCANALKAMGATIELTSEGVSRGSMARLTFPVPAPD</sequence>
<evidence type="ECO:0000256" key="3">
    <source>
        <dbReference type="ARBA" id="ARBA00022553"/>
    </source>
</evidence>
<dbReference type="InterPro" id="IPR036097">
    <property type="entry name" value="HisK_dim/P_sf"/>
</dbReference>
<dbReference type="InterPro" id="IPR011006">
    <property type="entry name" value="CheY-like_superfamily"/>
</dbReference>
<evidence type="ECO:0000259" key="6">
    <source>
        <dbReference type="PROSITE" id="PS50110"/>
    </source>
</evidence>
<dbReference type="SUPFAM" id="SSF55781">
    <property type="entry name" value="GAF domain-like"/>
    <property type="match status" value="1"/>
</dbReference>
<dbReference type="SMART" id="SM00387">
    <property type="entry name" value="HATPase_c"/>
    <property type="match status" value="2"/>
</dbReference>
<dbReference type="Gene3D" id="3.40.50.2300">
    <property type="match status" value="1"/>
</dbReference>
<dbReference type="SMART" id="SM00388">
    <property type="entry name" value="HisKA"/>
    <property type="match status" value="1"/>
</dbReference>
<dbReference type="SUPFAM" id="SSF63829">
    <property type="entry name" value="Calcium-dependent phosphotriesterase"/>
    <property type="match status" value="3"/>
</dbReference>
<evidence type="ECO:0000313" key="8">
    <source>
        <dbReference type="Proteomes" id="UP000664417"/>
    </source>
</evidence>
<dbReference type="InterPro" id="IPR005467">
    <property type="entry name" value="His_kinase_dom"/>
</dbReference>
<feature type="domain" description="Histidine kinase" evidence="5">
    <location>
        <begin position="837"/>
        <end position="1055"/>
    </location>
</feature>
<evidence type="ECO:0000313" key="7">
    <source>
        <dbReference type="EMBL" id="MBO1321593.1"/>
    </source>
</evidence>
<dbReference type="InterPro" id="IPR003594">
    <property type="entry name" value="HATPase_dom"/>
</dbReference>
<dbReference type="InterPro" id="IPR036890">
    <property type="entry name" value="HATPase_C_sf"/>
</dbReference>
<dbReference type="Pfam" id="PF02518">
    <property type="entry name" value="HATPase_c"/>
    <property type="match status" value="2"/>
</dbReference>
<dbReference type="SUPFAM" id="SSF47384">
    <property type="entry name" value="Homodimeric domain of signal transducing histidine kinase"/>
    <property type="match status" value="1"/>
</dbReference>
<evidence type="ECO:0000256" key="1">
    <source>
        <dbReference type="ARBA" id="ARBA00000085"/>
    </source>
</evidence>
<gene>
    <name evidence="7" type="ORF">J3U88_24155</name>
</gene>
<dbReference type="SUPFAM" id="SSF52172">
    <property type="entry name" value="CheY-like"/>
    <property type="match status" value="1"/>
</dbReference>
<dbReference type="InterPro" id="IPR013783">
    <property type="entry name" value="Ig-like_fold"/>
</dbReference>
<feature type="modified residue" description="4-aspartylphosphate" evidence="4">
    <location>
        <position position="1152"/>
    </location>
</feature>
<proteinExistence type="predicted"/>
<dbReference type="EMBL" id="JAFREP010000025">
    <property type="protein sequence ID" value="MBO1321593.1"/>
    <property type="molecule type" value="Genomic_DNA"/>
</dbReference>
<dbReference type="InterPro" id="IPR029016">
    <property type="entry name" value="GAF-like_dom_sf"/>
</dbReference>
<dbReference type="FunFam" id="3.30.565.10:FF:000010">
    <property type="entry name" value="Sensor histidine kinase RcsC"/>
    <property type="match status" value="1"/>
</dbReference>
<dbReference type="InterPro" id="IPR011123">
    <property type="entry name" value="Y_Y_Y"/>
</dbReference>
<evidence type="ECO:0000256" key="2">
    <source>
        <dbReference type="ARBA" id="ARBA00012438"/>
    </source>
</evidence>
<dbReference type="RefSeq" id="WP_207861566.1">
    <property type="nucleotide sequence ID" value="NZ_JAFREP010000025.1"/>
</dbReference>
<evidence type="ECO:0000256" key="4">
    <source>
        <dbReference type="PROSITE-ProRule" id="PRU00169"/>
    </source>
</evidence>
<protein>
    <recommendedName>
        <fullName evidence="2">histidine kinase</fullName>
        <ecNumber evidence="2">2.7.13.3</ecNumber>
    </recommendedName>
</protein>
<dbReference type="Gene3D" id="1.10.287.130">
    <property type="match status" value="1"/>
</dbReference>
<comment type="caution">
    <text evidence="7">The sequence shown here is derived from an EMBL/GenBank/DDBJ whole genome shotgun (WGS) entry which is preliminary data.</text>
</comment>
<dbReference type="Proteomes" id="UP000664417">
    <property type="component" value="Unassembled WGS sequence"/>
</dbReference>
<dbReference type="SMART" id="SM00448">
    <property type="entry name" value="REC"/>
    <property type="match status" value="1"/>
</dbReference>
<keyword evidence="8" id="KW-1185">Reference proteome</keyword>
<dbReference type="SUPFAM" id="SSF55874">
    <property type="entry name" value="ATPase domain of HSP90 chaperone/DNA topoisomerase II/histidine kinase"/>
    <property type="match status" value="2"/>
</dbReference>
<dbReference type="PROSITE" id="PS50109">
    <property type="entry name" value="HIS_KIN"/>
    <property type="match status" value="2"/>
</dbReference>
<dbReference type="PROSITE" id="PS50110">
    <property type="entry name" value="RESPONSE_REGULATORY"/>
    <property type="match status" value="1"/>
</dbReference>
<dbReference type="Pfam" id="PF07494">
    <property type="entry name" value="Reg_prop"/>
    <property type="match status" value="6"/>
</dbReference>
<dbReference type="InterPro" id="IPR003661">
    <property type="entry name" value="HisK_dim/P_dom"/>
</dbReference>
<feature type="domain" description="Histidine kinase" evidence="5">
    <location>
        <begin position="1434"/>
        <end position="1700"/>
    </location>
</feature>
<dbReference type="Gene3D" id="2.130.10.10">
    <property type="entry name" value="YVTN repeat-like/Quinoprotein amine dehydrogenase"/>
    <property type="match status" value="5"/>
</dbReference>
<dbReference type="InterPro" id="IPR011110">
    <property type="entry name" value="Reg_prop"/>
</dbReference>